<keyword evidence="2" id="KW-1185">Reference proteome</keyword>
<proteinExistence type="predicted"/>
<dbReference type="AlphaFoldDB" id="A0A1V4T065"/>
<feature type="non-terminal residue" evidence="1">
    <location>
        <position position="1"/>
    </location>
</feature>
<feature type="non-terminal residue" evidence="1">
    <location>
        <position position="159"/>
    </location>
</feature>
<sequence>RQGLRTVASIFAKRLSAEGYHYTEANLFRRLQMIDLEMHGRKFLYNRDVWWETLLKELGLSKLKGAWIHGTTLRYWKMYAQASPMFSDTMSTIRRLKEELFRLGMVSDSDGTPGMKMKRIRQQPFLKYLETIVVAGEDTPSVKPSRRPFTVVAERLGLH</sequence>
<accession>A0A1V4T065</accession>
<dbReference type="InterPro" id="IPR036412">
    <property type="entry name" value="HAD-like_sf"/>
</dbReference>
<name>A0A1V4T065_9GAMM</name>
<dbReference type="Proteomes" id="UP000191418">
    <property type="component" value="Unassembled WGS sequence"/>
</dbReference>
<dbReference type="SUPFAM" id="SSF56784">
    <property type="entry name" value="HAD-like"/>
    <property type="match status" value="1"/>
</dbReference>
<dbReference type="Gene3D" id="3.40.50.1000">
    <property type="entry name" value="HAD superfamily/HAD-like"/>
    <property type="match status" value="1"/>
</dbReference>
<organism evidence="1 2">
    <name type="scientific">Oceanospirillum multiglobuliferum</name>
    <dbReference type="NCBI Taxonomy" id="64969"/>
    <lineage>
        <taxon>Bacteria</taxon>
        <taxon>Pseudomonadati</taxon>
        <taxon>Pseudomonadota</taxon>
        <taxon>Gammaproteobacteria</taxon>
        <taxon>Oceanospirillales</taxon>
        <taxon>Oceanospirillaceae</taxon>
        <taxon>Oceanospirillum</taxon>
    </lineage>
</organism>
<dbReference type="Gene3D" id="1.10.150.520">
    <property type="match status" value="1"/>
</dbReference>
<dbReference type="EMBL" id="MTSM01000148">
    <property type="protein sequence ID" value="OPX53985.1"/>
    <property type="molecule type" value="Genomic_DNA"/>
</dbReference>
<gene>
    <name evidence="1" type="ORF">BTE48_16610</name>
</gene>
<comment type="caution">
    <text evidence="1">The sequence shown here is derived from an EMBL/GenBank/DDBJ whole genome shotgun (WGS) entry which is preliminary data.</text>
</comment>
<dbReference type="InterPro" id="IPR023214">
    <property type="entry name" value="HAD_sf"/>
</dbReference>
<evidence type="ECO:0000313" key="1">
    <source>
        <dbReference type="EMBL" id="OPX53985.1"/>
    </source>
</evidence>
<protein>
    <submittedName>
        <fullName evidence="1">Uncharacterized protein</fullName>
    </submittedName>
</protein>
<evidence type="ECO:0000313" key="2">
    <source>
        <dbReference type="Proteomes" id="UP000191418"/>
    </source>
</evidence>
<reference evidence="1 2" key="1">
    <citation type="submission" date="2017-01" db="EMBL/GenBank/DDBJ databases">
        <title>Genome Sequencing of a Marine Spirillum, Oceanospirillum multiglobuliferum ATCC 33336, from Japan.</title>
        <authorList>
            <person name="Carney J.G."/>
            <person name="Trachtenberg A.M."/>
            <person name="Rheaume B.A."/>
            <person name="Linnane J.D."/>
            <person name="Pitts N.L."/>
            <person name="Mykles D.L."/>
            <person name="Maclea K.S."/>
        </authorList>
    </citation>
    <scope>NUCLEOTIDE SEQUENCE [LARGE SCALE GENOMIC DNA]</scope>
    <source>
        <strain evidence="1 2">ATCC 33336</strain>
    </source>
</reference>